<feature type="signal peptide" evidence="1">
    <location>
        <begin position="1"/>
        <end position="20"/>
    </location>
</feature>
<evidence type="ECO:0000256" key="1">
    <source>
        <dbReference type="SAM" id="SignalP"/>
    </source>
</evidence>
<sequence length="125" mass="12817">MLKLSLAMLASALMLSPAAAQQVGAWMLAPSPLGGYLVPGKVSAVSGQSVTLTFDGASRTHLLAELQPLAWTVASKIECGTAGGDWQDVTITALGAGDGTLTIRQDTDAVVRGTTFAGCRVPQYP</sequence>
<name>A0A841L9H3_9SPHN</name>
<feature type="chain" id="PRO_5032829882" evidence="1">
    <location>
        <begin position="21"/>
        <end position="125"/>
    </location>
</feature>
<accession>A0A841L9H3</accession>
<evidence type="ECO:0000313" key="3">
    <source>
        <dbReference type="Proteomes" id="UP000538147"/>
    </source>
</evidence>
<comment type="caution">
    <text evidence="2">The sequence shown here is derived from an EMBL/GenBank/DDBJ whole genome shotgun (WGS) entry which is preliminary data.</text>
</comment>
<reference evidence="2 3" key="1">
    <citation type="submission" date="2020-08" db="EMBL/GenBank/DDBJ databases">
        <title>Genomic Encyclopedia of Type Strains, Phase IV (KMG-IV): sequencing the most valuable type-strain genomes for metagenomic binning, comparative biology and taxonomic classification.</title>
        <authorList>
            <person name="Goeker M."/>
        </authorList>
    </citation>
    <scope>NUCLEOTIDE SEQUENCE [LARGE SCALE GENOMIC DNA]</scope>
    <source>
        <strain evidence="2 3">DSM 102189</strain>
    </source>
</reference>
<dbReference type="Proteomes" id="UP000538147">
    <property type="component" value="Unassembled WGS sequence"/>
</dbReference>
<keyword evidence="1" id="KW-0732">Signal</keyword>
<gene>
    <name evidence="2" type="ORF">FHS79_002997</name>
</gene>
<dbReference type="EMBL" id="JACIIV010000024">
    <property type="protein sequence ID" value="MBB6228806.1"/>
    <property type="molecule type" value="Genomic_DNA"/>
</dbReference>
<proteinExistence type="predicted"/>
<dbReference type="AlphaFoldDB" id="A0A841L9H3"/>
<dbReference type="RefSeq" id="WP_184201800.1">
    <property type="nucleotide sequence ID" value="NZ_JACIIV010000024.1"/>
</dbReference>
<organism evidence="2 3">
    <name type="scientific">Polymorphobacter multimanifer</name>
    <dbReference type="NCBI Taxonomy" id="1070431"/>
    <lineage>
        <taxon>Bacteria</taxon>
        <taxon>Pseudomonadati</taxon>
        <taxon>Pseudomonadota</taxon>
        <taxon>Alphaproteobacteria</taxon>
        <taxon>Sphingomonadales</taxon>
        <taxon>Sphingosinicellaceae</taxon>
        <taxon>Polymorphobacter</taxon>
    </lineage>
</organism>
<evidence type="ECO:0000313" key="2">
    <source>
        <dbReference type="EMBL" id="MBB6228806.1"/>
    </source>
</evidence>
<protein>
    <submittedName>
        <fullName evidence="2">Uncharacterized protein</fullName>
    </submittedName>
</protein>
<keyword evidence="3" id="KW-1185">Reference proteome</keyword>